<dbReference type="OrthoDB" id="2547524at2"/>
<dbReference type="SUPFAM" id="SSF111369">
    <property type="entry name" value="HlyD-like secretion proteins"/>
    <property type="match status" value="1"/>
</dbReference>
<dbReference type="AlphaFoldDB" id="A0A1T2X200"/>
<dbReference type="STRING" id="1324314.BVG16_26990"/>
<proteinExistence type="predicted"/>
<keyword evidence="1" id="KW-0812">Transmembrane</keyword>
<dbReference type="PANTHER" id="PTHR30469">
    <property type="entry name" value="MULTIDRUG RESISTANCE PROTEIN MDTA"/>
    <property type="match status" value="1"/>
</dbReference>
<organism evidence="3 4">
    <name type="scientific">Paenibacillus selenitireducens</name>
    <dbReference type="NCBI Taxonomy" id="1324314"/>
    <lineage>
        <taxon>Bacteria</taxon>
        <taxon>Bacillati</taxon>
        <taxon>Bacillota</taxon>
        <taxon>Bacilli</taxon>
        <taxon>Bacillales</taxon>
        <taxon>Paenibacillaceae</taxon>
        <taxon>Paenibacillus</taxon>
    </lineage>
</organism>
<feature type="domain" description="YknX-like barrel-sandwich hybrid" evidence="2">
    <location>
        <begin position="80"/>
        <end position="200"/>
    </location>
</feature>
<name>A0A1T2X200_9BACL</name>
<protein>
    <submittedName>
        <fullName evidence="3">RND transporter</fullName>
    </submittedName>
</protein>
<keyword evidence="1" id="KW-1133">Transmembrane helix</keyword>
<dbReference type="Pfam" id="PF25984">
    <property type="entry name" value="BSH_YknX"/>
    <property type="match status" value="1"/>
</dbReference>
<sequence length="386" mass="43381">MGLNDEPEKRRRKRNIQIVFSIFIGLLLFFTLYSNTLQALVLPKVRTEKLVMGSLVHTFEGSGALLPIAEAKLSNPAGWKVSAIAVKEGDRVKKGQTLITYDSKSAERELQDEAAQWEKQKIDLQNIQDRYIEAATDGDETKLRSASRDIEMRKLDLGVQERKLNELKDRLANQKKITSPYDGVVTTLNAVEGMTSTGEPDVLITNNRRGYQFELLVDASLLSSLGIAMEEKVQVEVRPQSGQQAKVIEGTVHEITDAAPRMDNSANQTSKMTVTIAQKVVRVKVVDSELKGGEEAFVKLTKHSRQEGQMTTNEAIHQDREGKFLYKIEERKGALGNDFVVRKVRIQSSETNDKETMIESRDLNLNDLIILESSEPLQEGNRVRLQ</sequence>
<dbReference type="PANTHER" id="PTHR30469:SF33">
    <property type="entry name" value="SLR1207 PROTEIN"/>
    <property type="match status" value="1"/>
</dbReference>
<evidence type="ECO:0000256" key="1">
    <source>
        <dbReference type="SAM" id="Phobius"/>
    </source>
</evidence>
<evidence type="ECO:0000313" key="4">
    <source>
        <dbReference type="Proteomes" id="UP000190188"/>
    </source>
</evidence>
<keyword evidence="4" id="KW-1185">Reference proteome</keyword>
<reference evidence="3 4" key="1">
    <citation type="submission" date="2017-01" db="EMBL/GenBank/DDBJ databases">
        <title>Genome analysis of Paenibacillus selenitrireducens ES3-24.</title>
        <authorList>
            <person name="Xu D."/>
            <person name="Yao R."/>
            <person name="Zheng S."/>
        </authorList>
    </citation>
    <scope>NUCLEOTIDE SEQUENCE [LARGE SCALE GENOMIC DNA]</scope>
    <source>
        <strain evidence="3 4">ES3-24</strain>
    </source>
</reference>
<dbReference type="GO" id="GO:0015562">
    <property type="term" value="F:efflux transmembrane transporter activity"/>
    <property type="evidence" value="ECO:0007669"/>
    <property type="project" value="TreeGrafter"/>
</dbReference>
<keyword evidence="1" id="KW-0472">Membrane</keyword>
<dbReference type="InterPro" id="IPR058639">
    <property type="entry name" value="BSH_YknX-like"/>
</dbReference>
<dbReference type="GO" id="GO:1990281">
    <property type="term" value="C:efflux pump complex"/>
    <property type="evidence" value="ECO:0007669"/>
    <property type="project" value="TreeGrafter"/>
</dbReference>
<dbReference type="EMBL" id="MSZX01000014">
    <property type="protein sequence ID" value="OPA73845.1"/>
    <property type="molecule type" value="Genomic_DNA"/>
</dbReference>
<comment type="caution">
    <text evidence="3">The sequence shown here is derived from an EMBL/GenBank/DDBJ whole genome shotgun (WGS) entry which is preliminary data.</text>
</comment>
<accession>A0A1T2X200</accession>
<gene>
    <name evidence="3" type="ORF">BVG16_26990</name>
</gene>
<evidence type="ECO:0000313" key="3">
    <source>
        <dbReference type="EMBL" id="OPA73845.1"/>
    </source>
</evidence>
<dbReference type="Proteomes" id="UP000190188">
    <property type="component" value="Unassembled WGS sequence"/>
</dbReference>
<feature type="transmembrane region" description="Helical" evidence="1">
    <location>
        <begin position="16"/>
        <end position="34"/>
    </location>
</feature>
<evidence type="ECO:0000259" key="2">
    <source>
        <dbReference type="Pfam" id="PF25984"/>
    </source>
</evidence>
<dbReference type="Gene3D" id="2.40.50.100">
    <property type="match status" value="1"/>
</dbReference>